<evidence type="ECO:0000313" key="2">
    <source>
        <dbReference type="Proteomes" id="UP000608955"/>
    </source>
</evidence>
<dbReference type="Proteomes" id="UP000608955">
    <property type="component" value="Unassembled WGS sequence"/>
</dbReference>
<reference evidence="1" key="2">
    <citation type="submission" date="2020-09" db="EMBL/GenBank/DDBJ databases">
        <authorList>
            <person name="Sun Q."/>
            <person name="Ohkuma M."/>
        </authorList>
    </citation>
    <scope>NUCLEOTIDE SEQUENCE</scope>
    <source>
        <strain evidence="1">JCM 4654</strain>
    </source>
</reference>
<dbReference type="EMBL" id="BMVF01000009">
    <property type="protein sequence ID" value="GHD91051.1"/>
    <property type="molecule type" value="Genomic_DNA"/>
</dbReference>
<evidence type="ECO:0000313" key="1">
    <source>
        <dbReference type="EMBL" id="GHD91051.1"/>
    </source>
</evidence>
<comment type="caution">
    <text evidence="1">The sequence shown here is derived from an EMBL/GenBank/DDBJ whole genome shotgun (WGS) entry which is preliminary data.</text>
</comment>
<reference evidence="1" key="1">
    <citation type="journal article" date="2014" name="Int. J. Syst. Evol. Microbiol.">
        <title>Complete genome sequence of Corynebacterium casei LMG S-19264T (=DSM 44701T), isolated from a smear-ripened cheese.</title>
        <authorList>
            <consortium name="US DOE Joint Genome Institute (JGI-PGF)"/>
            <person name="Walter F."/>
            <person name="Albersmeier A."/>
            <person name="Kalinowski J."/>
            <person name="Ruckert C."/>
        </authorList>
    </citation>
    <scope>NUCLEOTIDE SEQUENCE</scope>
    <source>
        <strain evidence="1">JCM 4654</strain>
    </source>
</reference>
<sequence>MEVAFQARAAGARAGRAAELPVPPAVLVPAAGVLGPLAWVALKAVALSYGRGFVITPLKRTDAVDHYQPAVPTGSVATDVGFRAQAAWERAVRVGPRPGPEPQLRPAVAPTG</sequence>
<gene>
    <name evidence="1" type="ORF">GCM10010508_38100</name>
</gene>
<name>A0A919CXZ1_9ACTN</name>
<protein>
    <submittedName>
        <fullName evidence="1">Uncharacterized protein</fullName>
    </submittedName>
</protein>
<keyword evidence="2" id="KW-1185">Reference proteome</keyword>
<organism evidence="1 2">
    <name type="scientific">Streptomyces naganishii JCM 4654</name>
    <dbReference type="NCBI Taxonomy" id="1306179"/>
    <lineage>
        <taxon>Bacteria</taxon>
        <taxon>Bacillati</taxon>
        <taxon>Actinomycetota</taxon>
        <taxon>Actinomycetes</taxon>
        <taxon>Kitasatosporales</taxon>
        <taxon>Streptomycetaceae</taxon>
        <taxon>Streptomyces</taxon>
    </lineage>
</organism>
<accession>A0A919CXZ1</accession>
<dbReference type="AlphaFoldDB" id="A0A919CXZ1"/>
<proteinExistence type="predicted"/>